<accession>A0A8J4BLK0</accession>
<evidence type="ECO:0000259" key="1">
    <source>
        <dbReference type="Pfam" id="PF12499"/>
    </source>
</evidence>
<dbReference type="EMBL" id="BNCO01000063">
    <property type="protein sequence ID" value="GIL64043.1"/>
    <property type="molecule type" value="Genomic_DNA"/>
</dbReference>
<organism evidence="2 3">
    <name type="scientific">Volvox africanus</name>
    <dbReference type="NCBI Taxonomy" id="51714"/>
    <lineage>
        <taxon>Eukaryota</taxon>
        <taxon>Viridiplantae</taxon>
        <taxon>Chlorophyta</taxon>
        <taxon>core chlorophytes</taxon>
        <taxon>Chlorophyceae</taxon>
        <taxon>CS clade</taxon>
        <taxon>Chlamydomonadales</taxon>
        <taxon>Volvocaceae</taxon>
        <taxon>Volvox</taxon>
    </lineage>
</organism>
<reference evidence="2" key="1">
    <citation type="journal article" date="2021" name="Proc. Natl. Acad. Sci. U.S.A.">
        <title>Three genomes in the algal genus Volvox reveal the fate of a haploid sex-determining region after a transition to homothallism.</title>
        <authorList>
            <person name="Yamamoto K."/>
            <person name="Hamaji T."/>
            <person name="Kawai-Toyooka H."/>
            <person name="Matsuzaki R."/>
            <person name="Takahashi F."/>
            <person name="Nishimura Y."/>
            <person name="Kawachi M."/>
            <person name="Noguchi H."/>
            <person name="Minakuchi Y."/>
            <person name="Umen J.G."/>
            <person name="Toyoda A."/>
            <person name="Nozaki H."/>
        </authorList>
    </citation>
    <scope>NUCLEOTIDE SEQUENCE</scope>
    <source>
        <strain evidence="2">NIES-3780</strain>
    </source>
</reference>
<feature type="domain" description="Pherophorin" evidence="1">
    <location>
        <begin position="158"/>
        <end position="308"/>
    </location>
</feature>
<evidence type="ECO:0000313" key="3">
    <source>
        <dbReference type="Proteomes" id="UP000747399"/>
    </source>
</evidence>
<gene>
    <name evidence="2" type="ORF">Vafri_18025</name>
</gene>
<dbReference type="Proteomes" id="UP000747399">
    <property type="component" value="Unassembled WGS sequence"/>
</dbReference>
<dbReference type="InterPro" id="IPR024616">
    <property type="entry name" value="Pherophorin"/>
</dbReference>
<sequence length="325" mass="34847">PPPPPLSPPPPAIPPPLVPALPPRCEVCITAKLLPPAIDIRPYRYDADTCASIQQNISASINTALNNSNIHMVSYFEPNASLCSGLEVSVCGTFFSYLDAESFTTTAEQLLSFWISEAAGGNVCQPELEGYIVTVSTGDSSCLPVSGSISCSLPFTPFPNCTCNTSQGILPFLVQPRYYPLPSVNKTTIEYCFLVSTITEQEIVPSTCGVANDKLTKIEWYANQNASSWIKGINLYPAVGNPTKLSASWGAAGTYTLKATPINWTPAQANGGMVCIEVKKPKSLEDVCLGFSGQCYASTFNSNKDCCPIYRTGLTALLPVVGRHR</sequence>
<name>A0A8J4BLK0_9CHLO</name>
<comment type="caution">
    <text evidence="2">The sequence shown here is derived from an EMBL/GenBank/DDBJ whole genome shotgun (WGS) entry which is preliminary data.</text>
</comment>
<dbReference type="Pfam" id="PF12499">
    <property type="entry name" value="DUF3707"/>
    <property type="match status" value="1"/>
</dbReference>
<evidence type="ECO:0000313" key="2">
    <source>
        <dbReference type="EMBL" id="GIL64043.1"/>
    </source>
</evidence>
<dbReference type="AlphaFoldDB" id="A0A8J4BLK0"/>
<keyword evidence="3" id="KW-1185">Reference proteome</keyword>
<feature type="non-terminal residue" evidence="2">
    <location>
        <position position="1"/>
    </location>
</feature>
<protein>
    <recommendedName>
        <fullName evidence="1">Pherophorin domain-containing protein</fullName>
    </recommendedName>
</protein>
<proteinExistence type="predicted"/>